<evidence type="ECO:0000256" key="3">
    <source>
        <dbReference type="ARBA" id="ARBA00022741"/>
    </source>
</evidence>
<dbReference type="SMART" id="SM00220">
    <property type="entry name" value="S_TKc"/>
    <property type="match status" value="1"/>
</dbReference>
<dbReference type="Gene3D" id="3.30.200.20">
    <property type="entry name" value="Phosphorylase Kinase, domain 1"/>
    <property type="match status" value="1"/>
</dbReference>
<dbReference type="PANTHER" id="PTHR24058:SF53">
    <property type="entry name" value="HOMEODOMAIN-INTERACTING PROTEIN KINASE 2"/>
    <property type="match status" value="1"/>
</dbReference>
<accession>A0A665WTU4</accession>
<dbReference type="PROSITE" id="PS50011">
    <property type="entry name" value="PROTEIN_KINASE_DOM"/>
    <property type="match status" value="1"/>
</dbReference>
<dbReference type="GO" id="GO:0016605">
    <property type="term" value="C:PML body"/>
    <property type="evidence" value="ECO:0007669"/>
    <property type="project" value="TreeGrafter"/>
</dbReference>
<dbReference type="GO" id="GO:0004674">
    <property type="term" value="F:protein serine/threonine kinase activity"/>
    <property type="evidence" value="ECO:0007669"/>
    <property type="project" value="UniProtKB-KW"/>
</dbReference>
<name>A0A665WTU4_ECHNA</name>
<dbReference type="GO" id="GO:0005737">
    <property type="term" value="C:cytoplasm"/>
    <property type="evidence" value="ECO:0007669"/>
    <property type="project" value="TreeGrafter"/>
</dbReference>
<evidence type="ECO:0000256" key="6">
    <source>
        <dbReference type="PROSITE-ProRule" id="PRU10141"/>
    </source>
</evidence>
<protein>
    <recommendedName>
        <fullName evidence="7">Protein kinase domain-containing protein</fullName>
    </recommendedName>
</protein>
<evidence type="ECO:0000256" key="4">
    <source>
        <dbReference type="ARBA" id="ARBA00022777"/>
    </source>
</evidence>
<organism evidence="8 9">
    <name type="scientific">Echeneis naucrates</name>
    <name type="common">Live sharksucker</name>
    <dbReference type="NCBI Taxonomy" id="173247"/>
    <lineage>
        <taxon>Eukaryota</taxon>
        <taxon>Metazoa</taxon>
        <taxon>Chordata</taxon>
        <taxon>Craniata</taxon>
        <taxon>Vertebrata</taxon>
        <taxon>Euteleostomi</taxon>
        <taxon>Actinopterygii</taxon>
        <taxon>Neopterygii</taxon>
        <taxon>Teleostei</taxon>
        <taxon>Neoteleostei</taxon>
        <taxon>Acanthomorphata</taxon>
        <taxon>Carangaria</taxon>
        <taxon>Carangiformes</taxon>
        <taxon>Echeneidae</taxon>
        <taxon>Echeneis</taxon>
    </lineage>
</organism>
<keyword evidence="1" id="KW-0723">Serine/threonine-protein kinase</keyword>
<dbReference type="InterPro" id="IPR000719">
    <property type="entry name" value="Prot_kinase_dom"/>
</dbReference>
<dbReference type="Gene3D" id="1.10.510.10">
    <property type="entry name" value="Transferase(Phosphotransferase) domain 1"/>
    <property type="match status" value="1"/>
</dbReference>
<reference evidence="8" key="1">
    <citation type="submission" date="2021-04" db="EMBL/GenBank/DDBJ databases">
        <authorList>
            <consortium name="Wellcome Sanger Institute Data Sharing"/>
        </authorList>
    </citation>
    <scope>NUCLEOTIDE SEQUENCE [LARGE SCALE GENOMIC DNA]</scope>
</reference>
<dbReference type="SUPFAM" id="SSF56112">
    <property type="entry name" value="Protein kinase-like (PK-like)"/>
    <property type="match status" value="1"/>
</dbReference>
<evidence type="ECO:0000259" key="7">
    <source>
        <dbReference type="PROSITE" id="PS50011"/>
    </source>
</evidence>
<keyword evidence="4" id="KW-0418">Kinase</keyword>
<dbReference type="InterPro" id="IPR050494">
    <property type="entry name" value="Ser_Thr_dual-spec_kinase"/>
</dbReference>
<feature type="domain" description="Protein kinase" evidence="7">
    <location>
        <begin position="14"/>
        <end position="339"/>
    </location>
</feature>
<dbReference type="InterPro" id="IPR017441">
    <property type="entry name" value="Protein_kinase_ATP_BS"/>
</dbReference>
<dbReference type="InterPro" id="IPR008271">
    <property type="entry name" value="Ser/Thr_kinase_AS"/>
</dbReference>
<dbReference type="GO" id="GO:0003714">
    <property type="term" value="F:transcription corepressor activity"/>
    <property type="evidence" value="ECO:0007669"/>
    <property type="project" value="TreeGrafter"/>
</dbReference>
<dbReference type="PROSITE" id="PS00107">
    <property type="entry name" value="PROTEIN_KINASE_ATP"/>
    <property type="match status" value="1"/>
</dbReference>
<proteinExistence type="predicted"/>
<reference evidence="8" key="2">
    <citation type="submission" date="2025-08" db="UniProtKB">
        <authorList>
            <consortium name="Ensembl"/>
        </authorList>
    </citation>
    <scope>IDENTIFICATION</scope>
</reference>
<dbReference type="GO" id="GO:0004713">
    <property type="term" value="F:protein tyrosine kinase activity"/>
    <property type="evidence" value="ECO:0007669"/>
    <property type="project" value="TreeGrafter"/>
</dbReference>
<evidence type="ECO:0000256" key="5">
    <source>
        <dbReference type="ARBA" id="ARBA00022840"/>
    </source>
</evidence>
<dbReference type="GO" id="GO:0003713">
    <property type="term" value="F:transcription coactivator activity"/>
    <property type="evidence" value="ECO:0007669"/>
    <property type="project" value="TreeGrafter"/>
</dbReference>
<reference evidence="8" key="3">
    <citation type="submission" date="2025-09" db="UniProtKB">
        <authorList>
            <consortium name="Ensembl"/>
        </authorList>
    </citation>
    <scope>IDENTIFICATION</scope>
</reference>
<dbReference type="GO" id="GO:0046332">
    <property type="term" value="F:SMAD binding"/>
    <property type="evidence" value="ECO:0007669"/>
    <property type="project" value="TreeGrafter"/>
</dbReference>
<keyword evidence="2" id="KW-0808">Transferase</keyword>
<sequence length="513" mass="58062">VEKYDVLSGGQNRYLVQKIVGKGAFGQVAQCLRLDTKEKMAVKIVRKDESWAGKRELVMLQRLKNVDHDKYNLIKLIEHFEHNGHICLVFEMLHISVESFIERISLKPLRLPSIRMIAQQLLMALYALKKTGVVHADIKPDNIMLVDQNLHSFKVKLIDFGMALPLSRMHTGTIIQIIGYRAPEVILGLPLGVAVDMWSLGCVLAFLYVGWDPIPLHCQYEALKVIIRVLGQPGNHLLDAATNTSCFFYKDIYPPYQWKLKRECPLRCCSNKSPRAEVYMGSFHTLKRLEELQKFHPCDVDSTYEYEDTKNFLSLLKQMLHVDPKQRITPKEALKHKFINPPLLNDTNTEPSTFTAPSTMKKCHLTASPDKSQRLKTFTKTNNHDKAAKVSTNKEKRPKTVVKPQTITKATSTSDIYSSLLLTPYTVRLEPATLHLSRSVLLPHRKNVISLFRCTFSCACVASSQSPKTCMSVIGDSKMPIDLSVNVCLSMYVSICQPCDSPIRGSLLFSSTV</sequence>
<dbReference type="InterPro" id="IPR011009">
    <property type="entry name" value="Kinase-like_dom_sf"/>
</dbReference>
<evidence type="ECO:0000313" key="9">
    <source>
        <dbReference type="Proteomes" id="UP000472264"/>
    </source>
</evidence>
<dbReference type="AlphaFoldDB" id="A0A665WTU4"/>
<evidence type="ECO:0000256" key="1">
    <source>
        <dbReference type="ARBA" id="ARBA00022527"/>
    </source>
</evidence>
<dbReference type="Pfam" id="PF00069">
    <property type="entry name" value="Pkinase"/>
    <property type="match status" value="1"/>
</dbReference>
<dbReference type="GO" id="GO:0042771">
    <property type="term" value="P:intrinsic apoptotic signaling pathway in response to DNA damage by p53 class mediator"/>
    <property type="evidence" value="ECO:0007669"/>
    <property type="project" value="TreeGrafter"/>
</dbReference>
<feature type="binding site" evidence="6">
    <location>
        <position position="47"/>
    </location>
    <ligand>
        <name>ATP</name>
        <dbReference type="ChEBI" id="CHEBI:30616"/>
    </ligand>
</feature>
<keyword evidence="9" id="KW-1185">Reference proteome</keyword>
<dbReference type="PROSITE" id="PS00108">
    <property type="entry name" value="PROTEIN_KINASE_ST"/>
    <property type="match status" value="1"/>
</dbReference>
<keyword evidence="3 6" id="KW-0547">Nucleotide-binding</keyword>
<dbReference type="Ensembl" id="ENSENLT00000048598.1">
    <property type="protein sequence ID" value="ENSENLP00000047458.1"/>
    <property type="gene ID" value="ENSENLG00000020058.1"/>
</dbReference>
<evidence type="ECO:0000313" key="8">
    <source>
        <dbReference type="Ensembl" id="ENSENLP00000047458.1"/>
    </source>
</evidence>
<dbReference type="GO" id="GO:0045944">
    <property type="term" value="P:positive regulation of transcription by RNA polymerase II"/>
    <property type="evidence" value="ECO:0007669"/>
    <property type="project" value="TreeGrafter"/>
</dbReference>
<dbReference type="GO" id="GO:0005524">
    <property type="term" value="F:ATP binding"/>
    <property type="evidence" value="ECO:0007669"/>
    <property type="project" value="UniProtKB-UniRule"/>
</dbReference>
<dbReference type="PANTHER" id="PTHR24058">
    <property type="entry name" value="DUAL SPECIFICITY PROTEIN KINASE"/>
    <property type="match status" value="1"/>
</dbReference>
<keyword evidence="5 6" id="KW-0067">ATP-binding</keyword>
<evidence type="ECO:0000256" key="2">
    <source>
        <dbReference type="ARBA" id="ARBA00022679"/>
    </source>
</evidence>
<dbReference type="Proteomes" id="UP000472264">
    <property type="component" value="Chromosome 4"/>
</dbReference>
<dbReference type="GO" id="GO:0007224">
    <property type="term" value="P:smoothened signaling pathway"/>
    <property type="evidence" value="ECO:0007669"/>
    <property type="project" value="TreeGrafter"/>
</dbReference>